<dbReference type="AlphaFoldDB" id="A0A941FEQ2"/>
<gene>
    <name evidence="1" type="ORF">KEF29_03450</name>
</gene>
<dbReference type="EMBL" id="JAGTPG010000001">
    <property type="protein sequence ID" value="MBR8638662.1"/>
    <property type="molecule type" value="Genomic_DNA"/>
</dbReference>
<organism evidence="1 2">
    <name type="scientific">Streptomyces tuirus</name>
    <dbReference type="NCBI Taxonomy" id="68278"/>
    <lineage>
        <taxon>Bacteria</taxon>
        <taxon>Bacillati</taxon>
        <taxon>Actinomycetota</taxon>
        <taxon>Actinomycetes</taxon>
        <taxon>Kitasatosporales</taxon>
        <taxon>Streptomycetaceae</taxon>
        <taxon>Streptomyces</taxon>
    </lineage>
</organism>
<protein>
    <submittedName>
        <fullName evidence="1">Uncharacterized protein</fullName>
    </submittedName>
</protein>
<name>A0A941FEQ2_9ACTN</name>
<proteinExistence type="predicted"/>
<dbReference type="Proteomes" id="UP000682308">
    <property type="component" value="Unassembled WGS sequence"/>
</dbReference>
<comment type="caution">
    <text evidence="1">The sequence shown here is derived from an EMBL/GenBank/DDBJ whole genome shotgun (WGS) entry which is preliminary data.</text>
</comment>
<sequence length="170" mass="18856">MTDQTTPDPIAYGPIGYRCGCGKDAHSNLTPCQPDLKWTDIDPKDATDIDLSKRLDITAPLNENGERCPWPWEPQQLVGAPLGQYRCPYCMAMVMAGMPHLDYAPEERTLTVENFDEIAEWCGGRSAISDRHVLVIDQFGETGEARPGDVIHRDGFGEFTIRSTEEAGRG</sequence>
<evidence type="ECO:0000313" key="2">
    <source>
        <dbReference type="Proteomes" id="UP000682308"/>
    </source>
</evidence>
<keyword evidence="2" id="KW-1185">Reference proteome</keyword>
<accession>A0A941FEQ2</accession>
<reference evidence="1 2" key="1">
    <citation type="submission" date="2021-04" db="EMBL/GenBank/DDBJ databases">
        <title>Characterization of the biosynthetic gene cluster of new lipopeptides with antitumor activity in the genome of the marine Streptomyces PHM034.</title>
        <authorList>
            <person name="Ceniceros A."/>
            <person name="Canedo L."/>
            <person name="Mendez C."/>
            <person name="Olano C."/>
            <person name="Schleissner C."/>
            <person name="Cuevas C."/>
            <person name="De La Calle F."/>
            <person name="Salas J.A."/>
        </authorList>
    </citation>
    <scope>NUCLEOTIDE SEQUENCE [LARGE SCALE GENOMIC DNA]</scope>
    <source>
        <strain evidence="1 2">PHM034</strain>
    </source>
</reference>
<evidence type="ECO:0000313" key="1">
    <source>
        <dbReference type="EMBL" id="MBR8638662.1"/>
    </source>
</evidence>